<evidence type="ECO:0000313" key="3">
    <source>
        <dbReference type="Proteomes" id="UP000257109"/>
    </source>
</evidence>
<feature type="coiled-coil region" evidence="1">
    <location>
        <begin position="4"/>
        <end position="31"/>
    </location>
</feature>
<keyword evidence="3" id="KW-1185">Reference proteome</keyword>
<gene>
    <name evidence="2" type="ORF">CR513_51719</name>
</gene>
<reference evidence="2" key="1">
    <citation type="submission" date="2018-05" db="EMBL/GenBank/DDBJ databases">
        <title>Draft genome of Mucuna pruriens seed.</title>
        <authorList>
            <person name="Nnadi N.E."/>
            <person name="Vos R."/>
            <person name="Hasami M.H."/>
            <person name="Devisetty U.K."/>
            <person name="Aguiy J.C."/>
        </authorList>
    </citation>
    <scope>NUCLEOTIDE SEQUENCE [LARGE SCALE GENOMIC DNA]</scope>
    <source>
        <strain evidence="2">JCA_2017</strain>
    </source>
</reference>
<organism evidence="2 3">
    <name type="scientific">Mucuna pruriens</name>
    <name type="common">Velvet bean</name>
    <name type="synonym">Dolichos pruriens</name>
    <dbReference type="NCBI Taxonomy" id="157652"/>
    <lineage>
        <taxon>Eukaryota</taxon>
        <taxon>Viridiplantae</taxon>
        <taxon>Streptophyta</taxon>
        <taxon>Embryophyta</taxon>
        <taxon>Tracheophyta</taxon>
        <taxon>Spermatophyta</taxon>
        <taxon>Magnoliopsida</taxon>
        <taxon>eudicotyledons</taxon>
        <taxon>Gunneridae</taxon>
        <taxon>Pentapetalae</taxon>
        <taxon>rosids</taxon>
        <taxon>fabids</taxon>
        <taxon>Fabales</taxon>
        <taxon>Fabaceae</taxon>
        <taxon>Papilionoideae</taxon>
        <taxon>50 kb inversion clade</taxon>
        <taxon>NPAAA clade</taxon>
        <taxon>indigoferoid/millettioid clade</taxon>
        <taxon>Phaseoleae</taxon>
        <taxon>Mucuna</taxon>
    </lineage>
</organism>
<dbReference type="EMBL" id="QJKJ01012219">
    <property type="protein sequence ID" value="RDX69195.1"/>
    <property type="molecule type" value="Genomic_DNA"/>
</dbReference>
<dbReference type="OrthoDB" id="1459749at2759"/>
<dbReference type="Proteomes" id="UP000257109">
    <property type="component" value="Unassembled WGS sequence"/>
</dbReference>
<accession>A0A371ET13</accession>
<dbReference type="AlphaFoldDB" id="A0A371ET13"/>
<comment type="caution">
    <text evidence="2">The sequence shown here is derived from an EMBL/GenBank/DDBJ whole genome shotgun (WGS) entry which is preliminary data.</text>
</comment>
<feature type="non-terminal residue" evidence="2">
    <location>
        <position position="1"/>
    </location>
</feature>
<evidence type="ECO:0000313" key="2">
    <source>
        <dbReference type="EMBL" id="RDX69195.1"/>
    </source>
</evidence>
<evidence type="ECO:0000256" key="1">
    <source>
        <dbReference type="SAM" id="Coils"/>
    </source>
</evidence>
<sequence length="185" mass="22295">MKACEEHKSTLEEADRERRFLESMNKKAKWEEETRIKIKECLVAADWEMSLRRDERNQLLLKKLELEEELMNSRVVEQRAHEQFEDIKRQLENAITREQLLNERWEQANYQMSEDSVAFWKDRYGKLAWLANQVVQDVPRALRKAEGMINPLETQLEIISFLEFYKDLIRKIREMTVTNQEMGAM</sequence>
<proteinExistence type="predicted"/>
<keyword evidence="1" id="KW-0175">Coiled coil</keyword>
<feature type="coiled-coil region" evidence="1">
    <location>
        <begin position="77"/>
        <end position="108"/>
    </location>
</feature>
<name>A0A371ET13_MUCPR</name>
<protein>
    <submittedName>
        <fullName evidence="2">Uncharacterized protein</fullName>
    </submittedName>
</protein>